<feature type="transmembrane region" description="Helical" evidence="8">
    <location>
        <begin position="4928"/>
        <end position="4949"/>
    </location>
</feature>
<feature type="domain" description="Bacterial repeat" evidence="15">
    <location>
        <begin position="3057"/>
        <end position="3129"/>
    </location>
</feature>
<feature type="domain" description="SpaA-like prealbumin fold" evidence="13">
    <location>
        <begin position="3794"/>
        <end position="3868"/>
    </location>
</feature>
<dbReference type="Pfam" id="PF17802">
    <property type="entry name" value="SpaA"/>
    <property type="match status" value="10"/>
</dbReference>
<dbReference type="InterPro" id="IPR011266">
    <property type="entry name" value="Adhesin_Fg-bd_dom_2"/>
</dbReference>
<dbReference type="Pfam" id="PF17961">
    <property type="entry name" value="Big_8"/>
    <property type="match status" value="2"/>
</dbReference>
<dbReference type="Pfam" id="PF18998">
    <property type="entry name" value="Flg_new_2"/>
    <property type="match status" value="6"/>
</dbReference>
<feature type="compositionally biased region" description="Basic and acidic residues" evidence="7">
    <location>
        <begin position="58"/>
        <end position="88"/>
    </location>
</feature>
<evidence type="ECO:0000256" key="8">
    <source>
        <dbReference type="SAM" id="Phobius"/>
    </source>
</evidence>
<reference evidence="16 17" key="1">
    <citation type="submission" date="2016-01" db="EMBL/GenBank/DDBJ databases">
        <authorList>
            <person name="Oliw E.H."/>
        </authorList>
    </citation>
    <scope>NUCLEOTIDE SEQUENCE [LARGE SCALE GENOMIC DNA]</scope>
    <source>
        <strain evidence="16 17">CMW7756A</strain>
    </source>
</reference>
<evidence type="ECO:0000256" key="6">
    <source>
        <dbReference type="ARBA" id="ARBA00023088"/>
    </source>
</evidence>
<feature type="compositionally biased region" description="Polar residues" evidence="7">
    <location>
        <begin position="2489"/>
        <end position="2506"/>
    </location>
</feature>
<feature type="domain" description="Bacterial repeat" evidence="15">
    <location>
        <begin position="3224"/>
        <end position="3300"/>
    </location>
</feature>
<feature type="region of interest" description="Disordered" evidence="7">
    <location>
        <begin position="2489"/>
        <end position="2520"/>
    </location>
</feature>
<feature type="signal peptide" evidence="9">
    <location>
        <begin position="1"/>
        <end position="29"/>
    </location>
</feature>
<proteinExistence type="inferred from homology"/>
<dbReference type="RefSeq" id="WP_060800661.1">
    <property type="nucleotide sequence ID" value="NZ_KQ957105.1"/>
</dbReference>
<dbReference type="Gene3D" id="2.60.40.1290">
    <property type="match status" value="1"/>
</dbReference>
<keyword evidence="8" id="KW-1133">Transmembrane helix</keyword>
<evidence type="ECO:0000259" key="15">
    <source>
        <dbReference type="Pfam" id="PF18998"/>
    </source>
</evidence>
<dbReference type="InterPro" id="IPR041171">
    <property type="entry name" value="SDR_Ig"/>
</dbReference>
<evidence type="ECO:0000313" key="17">
    <source>
        <dbReference type="Proteomes" id="UP000070174"/>
    </source>
</evidence>
<evidence type="ECO:0000259" key="14">
    <source>
        <dbReference type="Pfam" id="PF17961"/>
    </source>
</evidence>
<dbReference type="InterPro" id="IPR044060">
    <property type="entry name" value="Bacterial_rp_domain"/>
</dbReference>
<accession>A0A133PJH6</accession>
<evidence type="ECO:0000256" key="3">
    <source>
        <dbReference type="ARBA" id="ARBA00022512"/>
    </source>
</evidence>
<dbReference type="InterPro" id="IPR011252">
    <property type="entry name" value="Fibrogen-bd_dom1"/>
</dbReference>
<feature type="domain" description="SpaA-like prealbumin fold" evidence="13">
    <location>
        <begin position="1856"/>
        <end position="1942"/>
    </location>
</feature>
<dbReference type="InterPro" id="IPR041033">
    <property type="entry name" value="SpaA_PFL_dom_1"/>
</dbReference>
<evidence type="ECO:0000259" key="12">
    <source>
        <dbReference type="Pfam" id="PF10425"/>
    </source>
</evidence>
<feature type="domain" description="SpaA-like prealbumin fold" evidence="13">
    <location>
        <begin position="3404"/>
        <end position="3497"/>
    </location>
</feature>
<dbReference type="InterPro" id="IPR013783">
    <property type="entry name" value="Ig-like_fold"/>
</dbReference>
<evidence type="ECO:0000256" key="5">
    <source>
        <dbReference type="ARBA" id="ARBA00022729"/>
    </source>
</evidence>
<dbReference type="PANTHER" id="PTHR36108">
    <property type="entry name" value="COLOSSIN-B-RELATED"/>
    <property type="match status" value="1"/>
</dbReference>
<comment type="subcellular location">
    <subcellularLocation>
        <location evidence="1">Secreted</location>
        <location evidence="1">Cell wall</location>
        <topology evidence="1">Peptidoglycan-anchor</topology>
    </subcellularLocation>
</comment>
<dbReference type="EMBL" id="LRQE01000041">
    <property type="protein sequence ID" value="KXA28704.1"/>
    <property type="molecule type" value="Genomic_DNA"/>
</dbReference>
<feature type="domain" description="SDR-like Ig" evidence="14">
    <location>
        <begin position="1381"/>
        <end position="1452"/>
    </location>
</feature>
<protein>
    <submittedName>
        <fullName evidence="16">LPXTG-motif protein cell wall anchor domain protein</fullName>
    </submittedName>
</protein>
<dbReference type="Gene3D" id="2.60.40.3630">
    <property type="match status" value="1"/>
</dbReference>
<gene>
    <name evidence="16" type="ORF">HMPREF3229_01700</name>
</gene>
<feature type="region of interest" description="Disordered" evidence="7">
    <location>
        <begin position="166"/>
        <end position="187"/>
    </location>
</feature>
<dbReference type="InterPro" id="IPR022038">
    <property type="entry name" value="Ig-like_bact"/>
</dbReference>
<dbReference type="Pfam" id="PF00746">
    <property type="entry name" value="Gram_pos_anchor"/>
    <property type="match status" value="1"/>
</dbReference>
<keyword evidence="8" id="KW-0472">Membrane</keyword>
<dbReference type="Gene3D" id="2.60.40.1280">
    <property type="match status" value="2"/>
</dbReference>
<dbReference type="Pfam" id="PF10425">
    <property type="entry name" value="SdrG_C_C"/>
    <property type="match status" value="1"/>
</dbReference>
<dbReference type="InterPro" id="IPR008966">
    <property type="entry name" value="Adhesion_dom_sf"/>
</dbReference>
<comment type="caution">
    <text evidence="16">The sequence shown here is derived from an EMBL/GenBank/DDBJ whole genome shotgun (WGS) entry which is preliminary data.</text>
</comment>
<dbReference type="SUPFAM" id="SSF49478">
    <property type="entry name" value="Cna protein B-type domain"/>
    <property type="match status" value="4"/>
</dbReference>
<dbReference type="NCBIfam" id="TIGR01167">
    <property type="entry name" value="LPXTG_anchor"/>
    <property type="match status" value="1"/>
</dbReference>
<keyword evidence="4" id="KW-0964">Secreted</keyword>
<evidence type="ECO:0000259" key="10">
    <source>
        <dbReference type="Pfam" id="PF00746"/>
    </source>
</evidence>
<sequence>MENIFKRFTCLLLAFLMVMEVFSPVAALAAGGESLFEESKPVNSNQNKEIEMFSDNLYKSDKKKSQTDTRNKEEVHKKTSNKAKDTGKAPDLIPAKKTKNDHESMNPAKQTKNDYEILVPAKEKAKPEAKAVEEAKAKEEQAAKEKEDLAKIEKEKQEALRIEAERQAQAARANDAEAAAAEAEYREAHQKRLELEQLLEEKLKEKGLRDQKKQSEKSLNAEESNKLKNTNKEEITEEEEEKGLLEKIKEGLGLTDLQRADKELKKALKNKKNGLEEIQALLISFEDKYDLSREDQAKLMADNTDAFREFIERHGYENFDPQMFMVLNDDKAENEGLEISDLYKGLKEERELTEEELEAGLTKVQLPSEDGLEEGPRFFSFFRSAVRGAAPSDLKLEGKKFHIITRFETSTIAGPIQNYQYFKIHLDEKLTVNDVSKLPAIQYNGNDITEKPTFENNTLIYKIKQPIAKDIKVPLDIPVDYNPSNITLDSDGTFTVVNKVSGLGVKAPRDLIPTKVNKYGIVTNQIIEPGRNDVEKIIDPGTIEDYKVDVDGWARPVIEKGELAGYNWTIKVLSNQDLQGLGYKANFTTVKGSGLGVIENKNAGVNLEKNPIKGSFGIVDSKHHEAAAGIKEITYNFYTPVQNKQAAYMMDFSVILTKKTDKAGNVKVGAKRFVAEDAYNQNAIGQATPTRVGMNNRTTILGEFASDKTATWTVTDAVSTGDDGRLPLANRELSENQTINTSQMAVYGLDENGKMVVKQGVKDLNKTIPAEGTNPQAKQDPGTIAVYEYDTDLQNSDKKQDYILNGVSISKYRDLYVTQIWNLPVDQPYRKTPKQTIKAVASNDPNTILGSVDLEEKTLGEGETERLVTIPNVKYWDIDENGNATSIDHKIEQTLPTKLVNINGTNYKYVENANYYRPDYNDQLIRNTLITAGEQNPVTFKIKKVDSKTGKGLAGARFKLWKADIEVTTDANGEAIFTNIVPDDYQLFETKAPDGYKLDQKNKSISISNDGKITLKGSNATITQGIGKTETIADPNYPDYMNAMHYGKLDKNGNLEFYIFLKALDQQRGGDTDRKTRLNIDIPGVNISGVDVFDVNQGQRPYIRKAMEDQNVDNMVQYLGTTVLNRKNTHLIEGKTLANPDPYTNKTGYQIIFPKERFEGYWGFLVRVKANVGANTDTKTVSYDWLTDKDTASNSKIRTDEIVSSNIDQSSLPTITVTNEEFKKSPIEITKFGDEVTEVMVDGKKTKKRNVLGGAEFTLKDKDGNPIATKITDDSGKANFGDYPTGTYILEETQAPNGHEKSKVYFEVTVNEKGEVTYDPKYLTGSGEPIIGEEYDIQKTLQDQKTLKSPITNVSQRFEIDEDKASSWGTQKGVWEAYRFESLMYHADISFSEAKPGQIFEIQFDKNLDFTQYSSEFPKIKDKYGTDIADPYFDYKTNLLTYVFNKNAPNTAVIASLEIKGIIPSKFYAKNSGDYYFTIEVGPGMTGITGTPKIDNQKITAYYDTYDRQTRPTQAYYFRDIYKQGNDWYITAIAYYNPEANYSGDGRTLAFNWMSTRYNSKYSLAYQEGVGVKPAFDLIDVKVYRTEPNIRNINGTIINENMPLSFGVRPEQDPNNYYLVNHTPINPESSITNSTNGVYLKYDPSQITSTGGIYEKSPLTVAMPRVGRYREGYLVEQTFQVTNLKNFVNLSRAFYMDNGKPNYQRSAFITSANFNQAKSDQVGAEIPSHYKEDVGLINKKYEPGQFKIIKTDEFTGEKLKDASFALRDADGKVINRTSDSNGEVIFNNLAPGRYTLKETKAPEKHTPSNVEWQITVYRDGSVKIAETSVSGSGQIYEGTKEKIITLPVKNRPTGTNFQVFKKDGDGRPLKGAKFKITKQVNKGEEGYTDAKVSNQNGIVNFENNLTKGTYIIEEIEAPDGYNKLDKKWVLVIDDKGNKKVYNYRDQAGNKPKLDSIIEQDKVNWVDVAGRSLEGWSLYDNRRTGWTGNYPTPYKMGTRIVAINRNPGQGQKPYVIQRYVLNPEANSIEATTGTIHREKPEYANMDWFNGSAVAETDYQVFELDKPVTGVISDIRLAEYNPKNITKSVTVSEDKSHYGETRMKLDLPKMTKPVVIDIKVPYTSENGGVGTGMDWTQGGTIYWKSDFYEKASIIKESGPVLEQSKGIQGSYISDNSLEVTNDLKTYDFKIKKYKEGEPNTLIEGAIFKLTGPGDSGEERTMTTGTDGMISFDKLKPGTYKLIEEKPAPGYEKVDKAWIVTVGKDGKTFIKEDKTQTPAAALQARSIQEDESFTIGLDDDKYAESTKRALLARSTEKLRFATYGSDSKGKENSVVFKSEAENNETLVREKINAIYGSQEFYERYPNGISFREVAMANYSLGQDGLEISDEIVQGAQRAESDWEPVDHQNRSRNRVGDALNKSYSQTKITAINKVDKKFRQVFLIKDAEFLYRANAQFYREPERAKYDLNYNDGTIFRIYKVASGSTLDNPINKNDVTSNNSPANINGSGQIEKGPDKGKNKPGRISAFLERKRDRYSGPYYIEIETSYDPSKGIGIGLDYIYGSYSGDRDWIRDSYINENDINYKHLITTSTSQGGRLEIVPYEEKGKPVTLTIRPSQGYELDKLTVTDRKGNPISVSGGNPKTFTMPDTDVFVNATFKSMESRLNDIIIDPNMKNGKVESDKDKARAGEGFMLTVTPDPGYKLKRLYVNGPESDYTQAVENGKVVITMGNFRADVYAEFERDYNYALISFDPNGGSGTMKKEAVPWGSTYYIPGNGFTPPPGRIFYAWNIGGQAYLPGRGIIANNDWTLSAIWQNKPAETATVTFIPNGGSGSMPSQTVEKGKSYTLPSCTFTAPKGKEFDKWEVDGSYYNVGDAITVNANTNVKATWKGITVTSIKVNSTNHKTDYKVGEALDVTNLTIEVLKSNGSTETVNVTSDMVTGFDSSQEATNQTLTITYQGKTTTYNVNIKKETPQPTTYKIGIIPNTEHGSISAPNSAESGTTVTVTVNPDEGYTIDSIKVLDRNGHVLSQVDTLNNTFKMPNSDVFLKATFKVKDQTQYDISVEQTSGGNVEVNKTKASEGEEVIVKVTPQQGYEVGQVKANSQVLRLQNGEYKFKMPPNNVKISATFNKIEYKTYFVGIEGDNTKGWISVDDPQNKYARAGQEVKFTVKPNSGFMVDKVKITKTDGSGELNTLVFNGKTGSFIMPDVAVTINVTYKEYEAPEGSYLVTLNPGISGGTLEFEPSVAKPGEKIRLKVLPKPGYKVKSYRVAIAQGGVNVPIESDEQGLYFIMPKADVSVNGIFNWVGTNAGAYAINLSSTGKGSISSNLSSANAGDTIYLTTTPDKGCKLDKLTVTDAGGREVAISGNTFVMPASAVSVSASFIEVGEEIPPDGFAGIPNKQVGIELKILKRNHRNQPLQGGVFTLRKAKDRNYKDFEENFGTITALSDENGNVIFKKNGENLVLPKGHYQLDEIQAPLGYKTPKAPWHIEVYEENGQLKARYNGPDDTPSNFIKTASAEDKSQVTEVSGIKYKSRMIYINPQSKTYIQRIFIDTRKANSDIVNVQINPVDKREEVDTAGQLPSTTTPGVKTAYRSTYKIADPKATYEEADIDDILKLYDLSKPNVTMINTARWRPFDWGFDEDQLNLKKGVYYIDVEGFYDDNIIDKKEGKIKINFDFYKGERKFQQANKDGNGGIKWEDVYHGSYQQGNKNLGLSGKIEGEKYDQALGKKGGRIFPALNKGLIDTATTSVSIKSLYSSDGIKHIPQEGMKIVNDEETYNVTFSKHGQDNPDEEIKGEAVTKRRLEGAVFKLEKARGTTWDDVDKSYVASAFNGFFGFRGLGPGRYRLIEVKAPVGYAPIKGPLLYFTIETVSISSGQLANPKTGRNVDINAVDFIFPDEKKGYKFKDLDMLVPETGKTIKITEASNIDIETTKIVNPDTKEKVKLKDLTIGFEKNQAGEYGYTYKVSEIQIVPKSNGYISLEYDKANGVYQYVPEKSTSEANGKLVDFVTSATAKNMGKIVNTKPGKGEVKIKKIDQSGNAIKATNLKPGAQFKVTNTATGAFKTGTVNAEGIAEITDLTIGHYTLEEITSPNGYIKTNQVWHFTVGGKDLDPYSGDVEATGDNLSSKISVESSELKVLRPDPKDAEKYKNEGNTVIRPHTGQSLEFSNKFKLAENAKINPGDYFDLKLSDNISLNGIFVDSTESLDLFADGVGTIAKATYNKKDKTIRYVFTDYAKTYTMVDFTNKLIAFVDLNKEKTSQKNIQVGIGTNGDTSKYKDIKLTYDLGIESQSLYGNNLNITSKIVSYDPNTGDFVHYYYINRNKKSNTGCNFYYYPNQDVKDLEIRYIKLKNNTDVSKDMPESFGVNENSNNLEISGVMRSRTLLRVNEKEDLRFTGGIGNDDSYIIKVTGTVAGKDKTAYGGAGELKAVYTDGGTVSVNRWDKVYGFKNEAVTKAEFVISAVNPDNVIKLKKVNQNDLALAGAEFKIEKKTTNSNGDTVWNATGDLKKSDASGLLEFRNIDPGEYRIIETQAPDGYDAIAGPLVEFRVDKDGRIYRKEPVRNNKGEIIKESNGTIQTVEVEEPGIVPIEIVNKKGHLIKFKKVDGVDRKIGLQGAEFEVYYKDKEDKKVDYSNKNIKLYEKVTDGVVKERRVLKAGETPPNGFTEVEFFTSDKDGKLDFYVYDDGFYALKEKKAPKGYTKIPGYIKEFKIDKGELSVFDKDYVKPKESNLARGLQNMLTSETISVDPTNKAFTQRLVINPNHTELNFDDPDSHLRLYVDGWNVDDSSRIIKVAVLDKKKSIKDLTPSDFKDVSTSNYQTDANPLKYQLKEMYGSNNYTKPNPNGSRLVTDKTLVVDIVGKLNDPNAKQGDLRVDVYNNAAGKMIDQVTCKLDLTDPSDAKGAYVKQTDTTTTPIEVENRKAEYPHTGGMGTLIFTLAGLVLMSAAAYVYSRKRGESYDE</sequence>
<feature type="compositionally biased region" description="Low complexity" evidence="7">
    <location>
        <begin position="167"/>
        <end position="182"/>
    </location>
</feature>
<feature type="domain" description="Ig-like" evidence="11">
    <location>
        <begin position="2899"/>
        <end position="2965"/>
    </location>
</feature>
<feature type="domain" description="Bacterial repeat" evidence="15">
    <location>
        <begin position="3310"/>
        <end position="3380"/>
    </location>
</feature>
<feature type="domain" description="Fibrinogen-binding" evidence="12">
    <location>
        <begin position="4295"/>
        <end position="4417"/>
    </location>
</feature>
<evidence type="ECO:0000256" key="2">
    <source>
        <dbReference type="ARBA" id="ARBA00007257"/>
    </source>
</evidence>
<name>A0A133PJH6_9FIRM</name>
<feature type="domain" description="Bacterial repeat" evidence="15">
    <location>
        <begin position="2982"/>
        <end position="3051"/>
    </location>
</feature>
<keyword evidence="8" id="KW-0812">Transmembrane</keyword>
<feature type="domain" description="SpaA-like prealbumin fold" evidence="13">
    <location>
        <begin position="4598"/>
        <end position="4714"/>
    </location>
</feature>
<feature type="domain" description="SpaA-like prealbumin fold" evidence="13">
    <location>
        <begin position="1244"/>
        <end position="1317"/>
    </location>
</feature>
<comment type="similarity">
    <text evidence="2">Belongs to the serine-aspartate repeat-containing protein (SDr) family.</text>
</comment>
<feature type="chain" id="PRO_5007458396" evidence="9">
    <location>
        <begin position="30"/>
        <end position="4959"/>
    </location>
</feature>
<feature type="domain" description="SpaA-like prealbumin fold" evidence="13">
    <location>
        <begin position="4468"/>
        <end position="4554"/>
    </location>
</feature>
<dbReference type="PATRIC" id="fig|54005.3.peg.1662"/>
<feature type="domain" description="Gram-positive cocci surface proteins LPxTG" evidence="10">
    <location>
        <begin position="4917"/>
        <end position="4953"/>
    </location>
</feature>
<evidence type="ECO:0000259" key="13">
    <source>
        <dbReference type="Pfam" id="PF17802"/>
    </source>
</evidence>
<evidence type="ECO:0000256" key="1">
    <source>
        <dbReference type="ARBA" id="ARBA00004168"/>
    </source>
</evidence>
<keyword evidence="5 9" id="KW-0732">Signal</keyword>
<dbReference type="GO" id="GO:0007155">
    <property type="term" value="P:cell adhesion"/>
    <property type="evidence" value="ECO:0007669"/>
    <property type="project" value="InterPro"/>
</dbReference>
<evidence type="ECO:0000256" key="4">
    <source>
        <dbReference type="ARBA" id="ARBA00022525"/>
    </source>
</evidence>
<dbReference type="InterPro" id="IPR019931">
    <property type="entry name" value="LPXTG_anchor"/>
</dbReference>
<evidence type="ECO:0000259" key="11">
    <source>
        <dbReference type="Pfam" id="PF07523"/>
    </source>
</evidence>
<feature type="domain" description="SpaA-like prealbumin fold" evidence="13">
    <location>
        <begin position="2187"/>
        <end position="2266"/>
    </location>
</feature>
<feature type="domain" description="Bacterial repeat" evidence="15">
    <location>
        <begin position="2821"/>
        <end position="2888"/>
    </location>
</feature>
<organism evidence="16">
    <name type="scientific">Peptoniphilus harei</name>
    <dbReference type="NCBI Taxonomy" id="54005"/>
    <lineage>
        <taxon>Bacteria</taxon>
        <taxon>Bacillati</taxon>
        <taxon>Bacillota</taxon>
        <taxon>Tissierellia</taxon>
        <taxon>Tissierellales</taxon>
        <taxon>Peptoniphilaceae</taxon>
        <taxon>Peptoniphilus</taxon>
    </lineage>
</organism>
<feature type="region of interest" description="Disordered" evidence="7">
    <location>
        <begin position="37"/>
        <end position="150"/>
    </location>
</feature>
<keyword evidence="6" id="KW-0572">Peptidoglycan-anchor</keyword>
<evidence type="ECO:0000256" key="7">
    <source>
        <dbReference type="SAM" id="MobiDB-lite"/>
    </source>
</evidence>
<dbReference type="Pfam" id="PF07523">
    <property type="entry name" value="Big_3"/>
    <property type="match status" value="1"/>
</dbReference>
<dbReference type="SUPFAM" id="SSF49401">
    <property type="entry name" value="Bacterial adhesins"/>
    <property type="match status" value="2"/>
</dbReference>
<feature type="domain" description="Bacterial repeat" evidence="15">
    <location>
        <begin position="2585"/>
        <end position="2657"/>
    </location>
</feature>
<feature type="region of interest" description="Disordered" evidence="7">
    <location>
        <begin position="203"/>
        <end position="240"/>
    </location>
</feature>
<dbReference type="Gene3D" id="2.60.40.10">
    <property type="entry name" value="Immunoglobulins"/>
    <property type="match status" value="10"/>
</dbReference>
<evidence type="ECO:0000313" key="16">
    <source>
        <dbReference type="EMBL" id="KXA28704.1"/>
    </source>
</evidence>
<feature type="domain" description="SpaA-like prealbumin fold" evidence="13">
    <location>
        <begin position="1744"/>
        <end position="1824"/>
    </location>
</feature>
<dbReference type="Proteomes" id="UP000070174">
    <property type="component" value="Unassembled WGS sequence"/>
</dbReference>
<dbReference type="PANTHER" id="PTHR36108:SF13">
    <property type="entry name" value="COLOSSIN-B-RELATED"/>
    <property type="match status" value="1"/>
</dbReference>
<keyword evidence="3" id="KW-0134">Cell wall</keyword>
<evidence type="ECO:0000256" key="9">
    <source>
        <dbReference type="SAM" id="SignalP"/>
    </source>
</evidence>
<feature type="domain" description="SDR-like Ig" evidence="14">
    <location>
        <begin position="4158"/>
        <end position="4261"/>
    </location>
</feature>
<feature type="domain" description="SpaA-like prealbumin fold" evidence="13">
    <location>
        <begin position="939"/>
        <end position="1019"/>
    </location>
</feature>
<feature type="domain" description="SpaA-like prealbumin fold" evidence="13">
    <location>
        <begin position="4027"/>
        <end position="4106"/>
    </location>
</feature>
<feature type="compositionally biased region" description="Basic and acidic residues" evidence="7">
    <location>
        <begin position="203"/>
        <end position="234"/>
    </location>
</feature>
<feature type="compositionally biased region" description="Basic and acidic residues" evidence="7">
    <location>
        <begin position="111"/>
        <end position="150"/>
    </location>
</feature>